<sequence length="156" mass="17709">MNKFLITLLLAFTLSACDNDLYNELFRNPYMVDVAEGVKLDQEWKKFSPKSPLEIINQRQWVTIGFEGAEKWDFIKDGMESIGLVDQDDNPIKIDVKIITLDGREFRLAESSISSFIAFGIYSTKLPKDTEVSTIYIRSSRAIADANIGWLCTTGK</sequence>
<accession>Q2SDK3</accession>
<dbReference type="RefSeq" id="WP_011398337.1">
    <property type="nucleotide sequence ID" value="NC_007645.1"/>
</dbReference>
<evidence type="ECO:0000313" key="1">
    <source>
        <dbReference type="EMBL" id="ABC31271.1"/>
    </source>
</evidence>
<dbReference type="HOGENOM" id="CLU_1684108_0_0_6"/>
<organism evidence="1 2">
    <name type="scientific">Hahella chejuensis (strain KCTC 2396)</name>
    <dbReference type="NCBI Taxonomy" id="349521"/>
    <lineage>
        <taxon>Bacteria</taxon>
        <taxon>Pseudomonadati</taxon>
        <taxon>Pseudomonadota</taxon>
        <taxon>Gammaproteobacteria</taxon>
        <taxon>Oceanospirillales</taxon>
        <taxon>Hahellaceae</taxon>
        <taxon>Hahella</taxon>
    </lineage>
</organism>
<dbReference type="AlphaFoldDB" id="Q2SDK3"/>
<evidence type="ECO:0000313" key="2">
    <source>
        <dbReference type="Proteomes" id="UP000000238"/>
    </source>
</evidence>
<dbReference type="STRING" id="349521.HCH_04568"/>
<protein>
    <recommendedName>
        <fullName evidence="3">Lipoprotein</fullName>
    </recommendedName>
</protein>
<dbReference type="Proteomes" id="UP000000238">
    <property type="component" value="Chromosome"/>
</dbReference>
<dbReference type="eggNOG" id="ENOG502ZNNP">
    <property type="taxonomic scope" value="Bacteria"/>
</dbReference>
<keyword evidence="2" id="KW-1185">Reference proteome</keyword>
<proteinExistence type="predicted"/>
<dbReference type="EMBL" id="CP000155">
    <property type="protein sequence ID" value="ABC31271.1"/>
    <property type="molecule type" value="Genomic_DNA"/>
</dbReference>
<evidence type="ECO:0008006" key="3">
    <source>
        <dbReference type="Google" id="ProtNLM"/>
    </source>
</evidence>
<dbReference type="KEGG" id="hch:HCH_04568"/>
<dbReference type="PROSITE" id="PS51257">
    <property type="entry name" value="PROKAR_LIPOPROTEIN"/>
    <property type="match status" value="1"/>
</dbReference>
<gene>
    <name evidence="1" type="ordered locus">HCH_04568</name>
</gene>
<reference evidence="1 2" key="1">
    <citation type="journal article" date="2005" name="Nucleic Acids Res.">
        <title>Genomic blueprint of Hahella chejuensis, a marine microbe producing an algicidal agent.</title>
        <authorList>
            <person name="Jeong H."/>
            <person name="Yim J.H."/>
            <person name="Lee C."/>
            <person name="Choi S.-H."/>
            <person name="Park Y.K."/>
            <person name="Yoon S.H."/>
            <person name="Hur C.-G."/>
            <person name="Kang H.-Y."/>
            <person name="Kim D."/>
            <person name="Lee H.H."/>
            <person name="Park K.H."/>
            <person name="Park S.-H."/>
            <person name="Park H.-S."/>
            <person name="Lee H.K."/>
            <person name="Oh T.K."/>
            <person name="Kim J.F."/>
        </authorList>
    </citation>
    <scope>NUCLEOTIDE SEQUENCE [LARGE SCALE GENOMIC DNA]</scope>
    <source>
        <strain evidence="1 2">KCTC 2396</strain>
    </source>
</reference>
<name>Q2SDK3_HAHCH</name>